<sequence length="434" mass="49851">MGSPLLSQWLINAEIAPSLVDIVFSLSVPDHLSGFLNTYFKALFLGATHMRIPRLDLPNTEWMSSLTLPELKNWHLPRIDISIITKDRPHSLARLIKSLTNARYFGDELDLRINVEQDCDSDSLRIAQNTTWSFGRVFVHHRVVHGGLLPAVVESWYPKDNHSYGLLLEDDIEVSPLYYAWLKMTLLRYRYGDRNNTTPHLFGISLYQQKHLELPMEGRQPFNPRALFSNAGFPSPITPYLSQVPCSWGAIYFPEHWREFHDYLAVRLAERPVSGSSVDVRALTIDDDVVPDVRSNHWSKSWKKFFIELVYLRGYVMLYPNYEDFVSLSTNHLEVGSHVKVRSPEKRDLFLLPLMQLRQPLESSKLLDLPNHTLPALEELPILNLTGHITSLDALIEQGQKRRISLLNCDSASDLYNIRSLMCVSDTLARGLFT</sequence>
<comment type="caution">
    <text evidence="1">The sequence shown here is derived from an EMBL/GenBank/DDBJ whole genome shotgun (WGS) entry which is preliminary data.</text>
</comment>
<dbReference type="OrthoDB" id="2020070at2759"/>
<dbReference type="InterPro" id="IPR029044">
    <property type="entry name" value="Nucleotide-diphossugar_trans"/>
</dbReference>
<evidence type="ECO:0000313" key="2">
    <source>
        <dbReference type="Proteomes" id="UP000807469"/>
    </source>
</evidence>
<dbReference type="Proteomes" id="UP000807469">
    <property type="component" value="Unassembled WGS sequence"/>
</dbReference>
<accession>A0A9P5ZE68</accession>
<proteinExistence type="predicted"/>
<dbReference type="EMBL" id="MU155135">
    <property type="protein sequence ID" value="KAF9485503.1"/>
    <property type="molecule type" value="Genomic_DNA"/>
</dbReference>
<keyword evidence="2" id="KW-1185">Reference proteome</keyword>
<gene>
    <name evidence="1" type="ORF">BDN70DRAFT_795753</name>
</gene>
<dbReference type="Gene3D" id="3.90.550.10">
    <property type="entry name" value="Spore Coat Polysaccharide Biosynthesis Protein SpsA, Chain A"/>
    <property type="match status" value="1"/>
</dbReference>
<dbReference type="AlphaFoldDB" id="A0A9P5ZE68"/>
<dbReference type="PANTHER" id="PTHR33604:SF3">
    <property type="entry name" value="OSJNBA0004B13.7 PROTEIN"/>
    <property type="match status" value="1"/>
</dbReference>
<name>A0A9P5ZE68_9AGAR</name>
<dbReference type="PANTHER" id="PTHR33604">
    <property type="entry name" value="OSJNBA0004B13.7 PROTEIN"/>
    <property type="match status" value="1"/>
</dbReference>
<reference evidence="1" key="1">
    <citation type="submission" date="2020-11" db="EMBL/GenBank/DDBJ databases">
        <authorList>
            <consortium name="DOE Joint Genome Institute"/>
            <person name="Ahrendt S."/>
            <person name="Riley R."/>
            <person name="Andreopoulos W."/>
            <person name="Labutti K."/>
            <person name="Pangilinan J."/>
            <person name="Ruiz-Duenas F.J."/>
            <person name="Barrasa J.M."/>
            <person name="Sanchez-Garcia M."/>
            <person name="Camarero S."/>
            <person name="Miyauchi S."/>
            <person name="Serrano A."/>
            <person name="Linde D."/>
            <person name="Babiker R."/>
            <person name="Drula E."/>
            <person name="Ayuso-Fernandez I."/>
            <person name="Pacheco R."/>
            <person name="Padilla G."/>
            <person name="Ferreira P."/>
            <person name="Barriuso J."/>
            <person name="Kellner H."/>
            <person name="Castanera R."/>
            <person name="Alfaro M."/>
            <person name="Ramirez L."/>
            <person name="Pisabarro A.G."/>
            <person name="Kuo A."/>
            <person name="Tritt A."/>
            <person name="Lipzen A."/>
            <person name="He G."/>
            <person name="Yan M."/>
            <person name="Ng V."/>
            <person name="Cullen D."/>
            <person name="Martin F."/>
            <person name="Rosso M.-N."/>
            <person name="Henrissat B."/>
            <person name="Hibbett D."/>
            <person name="Martinez A.T."/>
            <person name="Grigoriev I.V."/>
        </authorList>
    </citation>
    <scope>NUCLEOTIDE SEQUENCE</scope>
    <source>
        <strain evidence="1">CIRM-BRFM 674</strain>
    </source>
</reference>
<protein>
    <submittedName>
        <fullName evidence="1">Uncharacterized protein</fullName>
    </submittedName>
</protein>
<dbReference type="SUPFAM" id="SSF53448">
    <property type="entry name" value="Nucleotide-diphospho-sugar transferases"/>
    <property type="match status" value="1"/>
</dbReference>
<evidence type="ECO:0000313" key="1">
    <source>
        <dbReference type="EMBL" id="KAF9485503.1"/>
    </source>
</evidence>
<organism evidence="1 2">
    <name type="scientific">Pholiota conissans</name>
    <dbReference type="NCBI Taxonomy" id="109636"/>
    <lineage>
        <taxon>Eukaryota</taxon>
        <taxon>Fungi</taxon>
        <taxon>Dikarya</taxon>
        <taxon>Basidiomycota</taxon>
        <taxon>Agaricomycotina</taxon>
        <taxon>Agaricomycetes</taxon>
        <taxon>Agaricomycetidae</taxon>
        <taxon>Agaricales</taxon>
        <taxon>Agaricineae</taxon>
        <taxon>Strophariaceae</taxon>
        <taxon>Pholiota</taxon>
    </lineage>
</organism>